<evidence type="ECO:0000313" key="1">
    <source>
        <dbReference type="EMBL" id="KAJ7340837.1"/>
    </source>
</evidence>
<sequence>VNSVHFMVSHISHLNPILIVFLKATLPAWKHFSAEFSTNGIIHSLTLMEKLSMFIPPTNDTNESLLGGWQMCACMHSATTVAHFSAWESYHHNDMEAFLDAKLN</sequence>
<organism evidence="1 2">
    <name type="scientific">Mycena albidolilacea</name>
    <dbReference type="NCBI Taxonomy" id="1033008"/>
    <lineage>
        <taxon>Eukaryota</taxon>
        <taxon>Fungi</taxon>
        <taxon>Dikarya</taxon>
        <taxon>Basidiomycota</taxon>
        <taxon>Agaricomycotina</taxon>
        <taxon>Agaricomycetes</taxon>
        <taxon>Agaricomycetidae</taxon>
        <taxon>Agaricales</taxon>
        <taxon>Marasmiineae</taxon>
        <taxon>Mycenaceae</taxon>
        <taxon>Mycena</taxon>
    </lineage>
</organism>
<protein>
    <submittedName>
        <fullName evidence="1">Uncharacterized protein</fullName>
    </submittedName>
</protein>
<feature type="non-terminal residue" evidence="1">
    <location>
        <position position="1"/>
    </location>
</feature>
<dbReference type="Proteomes" id="UP001218218">
    <property type="component" value="Unassembled WGS sequence"/>
</dbReference>
<name>A0AAD6ZV31_9AGAR</name>
<gene>
    <name evidence="1" type="ORF">DFH08DRAFT_617410</name>
</gene>
<proteinExistence type="predicted"/>
<accession>A0AAD6ZV31</accession>
<keyword evidence="2" id="KW-1185">Reference proteome</keyword>
<reference evidence="1" key="1">
    <citation type="submission" date="2023-03" db="EMBL/GenBank/DDBJ databases">
        <title>Massive genome expansion in bonnet fungi (Mycena s.s.) driven by repeated elements and novel gene families across ecological guilds.</title>
        <authorList>
            <consortium name="Lawrence Berkeley National Laboratory"/>
            <person name="Harder C.B."/>
            <person name="Miyauchi S."/>
            <person name="Viragh M."/>
            <person name="Kuo A."/>
            <person name="Thoen E."/>
            <person name="Andreopoulos B."/>
            <person name="Lu D."/>
            <person name="Skrede I."/>
            <person name="Drula E."/>
            <person name="Henrissat B."/>
            <person name="Morin E."/>
            <person name="Kohler A."/>
            <person name="Barry K."/>
            <person name="LaButti K."/>
            <person name="Morin E."/>
            <person name="Salamov A."/>
            <person name="Lipzen A."/>
            <person name="Mereny Z."/>
            <person name="Hegedus B."/>
            <person name="Baldrian P."/>
            <person name="Stursova M."/>
            <person name="Weitz H."/>
            <person name="Taylor A."/>
            <person name="Grigoriev I.V."/>
            <person name="Nagy L.G."/>
            <person name="Martin F."/>
            <person name="Kauserud H."/>
        </authorList>
    </citation>
    <scope>NUCLEOTIDE SEQUENCE</scope>
    <source>
        <strain evidence="1">CBHHK002</strain>
    </source>
</reference>
<dbReference type="EMBL" id="JARIHO010000026">
    <property type="protein sequence ID" value="KAJ7340837.1"/>
    <property type="molecule type" value="Genomic_DNA"/>
</dbReference>
<feature type="non-terminal residue" evidence="1">
    <location>
        <position position="104"/>
    </location>
</feature>
<evidence type="ECO:0000313" key="2">
    <source>
        <dbReference type="Proteomes" id="UP001218218"/>
    </source>
</evidence>
<dbReference type="AlphaFoldDB" id="A0AAD6ZV31"/>
<comment type="caution">
    <text evidence="1">The sequence shown here is derived from an EMBL/GenBank/DDBJ whole genome shotgun (WGS) entry which is preliminary data.</text>
</comment>